<protein>
    <submittedName>
        <fullName evidence="1">DnaJ protein</fullName>
    </submittedName>
</protein>
<name>K9YQD7_CYASC</name>
<dbReference type="HOGENOM" id="CLU_3151923_0_0_3"/>
<organism evidence="1 2">
    <name type="scientific">Cyanobacterium stanieri (strain ATCC 29140 / PCC 7202)</name>
    <dbReference type="NCBI Taxonomy" id="292563"/>
    <lineage>
        <taxon>Bacteria</taxon>
        <taxon>Bacillati</taxon>
        <taxon>Cyanobacteriota</taxon>
        <taxon>Cyanophyceae</taxon>
        <taxon>Oscillatoriophycideae</taxon>
        <taxon>Chroococcales</taxon>
        <taxon>Geminocystaceae</taxon>
        <taxon>Cyanobacterium</taxon>
    </lineage>
</organism>
<keyword evidence="2" id="KW-1185">Reference proteome</keyword>
<evidence type="ECO:0000313" key="1">
    <source>
        <dbReference type="EMBL" id="AFZ48323.1"/>
    </source>
</evidence>
<evidence type="ECO:0000313" key="2">
    <source>
        <dbReference type="Proteomes" id="UP000010483"/>
    </source>
</evidence>
<dbReference type="Gene3D" id="6.20.20.10">
    <property type="match status" value="1"/>
</dbReference>
<gene>
    <name evidence="1" type="ordered locus">Cyast_2377</name>
</gene>
<dbReference type="EMBL" id="CP003940">
    <property type="protein sequence ID" value="AFZ48323.1"/>
    <property type="molecule type" value="Genomic_DNA"/>
</dbReference>
<accession>K9YQD7</accession>
<dbReference type="BioCyc" id="CSTA292563:G1353-2379-MONOMER"/>
<dbReference type="SUPFAM" id="SSF57938">
    <property type="entry name" value="DnaJ/Hsp40 cysteine-rich domain"/>
    <property type="match status" value="1"/>
</dbReference>
<dbReference type="KEGG" id="csn:Cyast_2377"/>
<proteinExistence type="predicted"/>
<dbReference type="Proteomes" id="UP000010483">
    <property type="component" value="Chromosome"/>
</dbReference>
<dbReference type="InterPro" id="IPR036410">
    <property type="entry name" value="HSP_DnaJ_Cys-rich_dom_sf"/>
</dbReference>
<dbReference type="AlphaFoldDB" id="K9YQD7"/>
<reference evidence="2" key="1">
    <citation type="journal article" date="2013" name="Proc. Natl. Acad. Sci. U.S.A.">
        <title>Improving the coverage of the cyanobacterial phylum using diversity-driven genome sequencing.</title>
        <authorList>
            <person name="Shih P.M."/>
            <person name="Wu D."/>
            <person name="Latifi A."/>
            <person name="Axen S.D."/>
            <person name="Fewer D.P."/>
            <person name="Talla E."/>
            <person name="Calteau A."/>
            <person name="Cai F."/>
            <person name="Tandeau de Marsac N."/>
            <person name="Rippka R."/>
            <person name="Herdman M."/>
            <person name="Sivonen K."/>
            <person name="Coursin T."/>
            <person name="Laurent T."/>
            <person name="Goodwin L."/>
            <person name="Nolan M."/>
            <person name="Davenport K.W."/>
            <person name="Han C.S."/>
            <person name="Rubin E.M."/>
            <person name="Eisen J.A."/>
            <person name="Woyke T."/>
            <person name="Gugger M."/>
            <person name="Kerfeld C.A."/>
        </authorList>
    </citation>
    <scope>NUCLEOTIDE SEQUENCE [LARGE SCALE GENOMIC DNA]</scope>
    <source>
        <strain evidence="2">ATCC 29140 / PCC 7202</strain>
    </source>
</reference>
<sequence>MKFCIKCKGSGKILEKKLSDYINSFDYYPAVCPECEGQGLVKAKKAYR</sequence>